<dbReference type="InterPro" id="IPR003313">
    <property type="entry name" value="AraC-bd"/>
</dbReference>
<dbReference type="PROSITE" id="PS01124">
    <property type="entry name" value="HTH_ARAC_FAMILY_2"/>
    <property type="match status" value="1"/>
</dbReference>
<feature type="domain" description="HTH araC/xylS-type" evidence="4">
    <location>
        <begin position="180"/>
        <end position="278"/>
    </location>
</feature>
<dbReference type="Gene3D" id="1.10.10.60">
    <property type="entry name" value="Homeodomain-like"/>
    <property type="match status" value="2"/>
</dbReference>
<keyword evidence="1" id="KW-0805">Transcription regulation</keyword>
<comment type="caution">
    <text evidence="5">The sequence shown here is derived from an EMBL/GenBank/DDBJ whole genome shotgun (WGS) entry which is preliminary data.</text>
</comment>
<dbReference type="Pfam" id="PF12833">
    <property type="entry name" value="HTH_18"/>
    <property type="match status" value="1"/>
</dbReference>
<sequence length="280" mass="32545">MKAMESGIKRNSELFFTTPSNLAKNTFFYVTCTGHFYYEPTYQLSRDTYNSYLIMYIKRGKAKISYQQKQYIAKEGDIVYINCYYPHAYEVVEELETIWFHYDGIAASAYDRALLENSNGIFCLEDSFPCITYIEKIYRAYQKLTETNEAVITTYITMVLSELLRQGSRESSENSNRVSKIAMRYIQDHLTKDLSIKTLAKQVALSEYYFARTFKKECGYSPHEYIVKTRITKAKELLKSSPYAQKEIARICGFSNESCFVTSFKKNTGMTPGVFRDTIV</sequence>
<evidence type="ECO:0000313" key="5">
    <source>
        <dbReference type="EMBL" id="HCL03318.1"/>
    </source>
</evidence>
<evidence type="ECO:0000256" key="2">
    <source>
        <dbReference type="ARBA" id="ARBA00023125"/>
    </source>
</evidence>
<dbReference type="Proteomes" id="UP000262969">
    <property type="component" value="Unassembled WGS sequence"/>
</dbReference>
<dbReference type="InterPro" id="IPR018060">
    <property type="entry name" value="HTH_AraC"/>
</dbReference>
<dbReference type="GO" id="GO:0003700">
    <property type="term" value="F:DNA-binding transcription factor activity"/>
    <property type="evidence" value="ECO:0007669"/>
    <property type="project" value="InterPro"/>
</dbReference>
<keyword evidence="2" id="KW-0238">DNA-binding</keyword>
<evidence type="ECO:0000256" key="3">
    <source>
        <dbReference type="ARBA" id="ARBA00023163"/>
    </source>
</evidence>
<dbReference type="GO" id="GO:0043565">
    <property type="term" value="F:sequence-specific DNA binding"/>
    <property type="evidence" value="ECO:0007669"/>
    <property type="project" value="InterPro"/>
</dbReference>
<protein>
    <submittedName>
        <fullName evidence="5">AraC family transcriptional regulator</fullName>
    </submittedName>
</protein>
<evidence type="ECO:0000313" key="6">
    <source>
        <dbReference type="Proteomes" id="UP000262969"/>
    </source>
</evidence>
<proteinExistence type="predicted"/>
<dbReference type="SUPFAM" id="SSF46689">
    <property type="entry name" value="Homeodomain-like"/>
    <property type="match status" value="2"/>
</dbReference>
<dbReference type="SMART" id="SM00342">
    <property type="entry name" value="HTH_ARAC"/>
    <property type="match status" value="1"/>
</dbReference>
<dbReference type="InterPro" id="IPR009057">
    <property type="entry name" value="Homeodomain-like_sf"/>
</dbReference>
<gene>
    <name evidence="5" type="ORF">DHW61_13090</name>
</gene>
<dbReference type="Pfam" id="PF02311">
    <property type="entry name" value="AraC_binding"/>
    <property type="match status" value="1"/>
</dbReference>
<accession>A0A3D2XAD6</accession>
<dbReference type="EMBL" id="DPVV01000440">
    <property type="protein sequence ID" value="HCL03318.1"/>
    <property type="molecule type" value="Genomic_DNA"/>
</dbReference>
<evidence type="ECO:0000256" key="1">
    <source>
        <dbReference type="ARBA" id="ARBA00023015"/>
    </source>
</evidence>
<reference evidence="5 6" key="1">
    <citation type="journal article" date="2018" name="Nat. Biotechnol.">
        <title>A standardized bacterial taxonomy based on genome phylogeny substantially revises the tree of life.</title>
        <authorList>
            <person name="Parks D.H."/>
            <person name="Chuvochina M."/>
            <person name="Waite D.W."/>
            <person name="Rinke C."/>
            <person name="Skarshewski A."/>
            <person name="Chaumeil P.A."/>
            <person name="Hugenholtz P."/>
        </authorList>
    </citation>
    <scope>NUCLEOTIDE SEQUENCE [LARGE SCALE GENOMIC DNA]</scope>
    <source>
        <strain evidence="5">UBA11728</strain>
    </source>
</reference>
<dbReference type="PANTHER" id="PTHR43280">
    <property type="entry name" value="ARAC-FAMILY TRANSCRIPTIONAL REGULATOR"/>
    <property type="match status" value="1"/>
</dbReference>
<dbReference type="PANTHER" id="PTHR43280:SF2">
    <property type="entry name" value="HTH-TYPE TRANSCRIPTIONAL REGULATOR EXSA"/>
    <property type="match status" value="1"/>
</dbReference>
<dbReference type="Gene3D" id="2.60.120.10">
    <property type="entry name" value="Jelly Rolls"/>
    <property type="match status" value="1"/>
</dbReference>
<keyword evidence="3" id="KW-0804">Transcription</keyword>
<dbReference type="InterPro" id="IPR014710">
    <property type="entry name" value="RmlC-like_jellyroll"/>
</dbReference>
<dbReference type="InterPro" id="IPR037923">
    <property type="entry name" value="HTH-like"/>
</dbReference>
<name>A0A3D2XAD6_9FIRM</name>
<dbReference type="SUPFAM" id="SSF51215">
    <property type="entry name" value="Regulatory protein AraC"/>
    <property type="match status" value="1"/>
</dbReference>
<evidence type="ECO:0000259" key="4">
    <source>
        <dbReference type="PROSITE" id="PS01124"/>
    </source>
</evidence>
<dbReference type="AlphaFoldDB" id="A0A3D2XAD6"/>
<organism evidence="5 6">
    <name type="scientific">Lachnoclostridium phytofermentans</name>
    <dbReference type="NCBI Taxonomy" id="66219"/>
    <lineage>
        <taxon>Bacteria</taxon>
        <taxon>Bacillati</taxon>
        <taxon>Bacillota</taxon>
        <taxon>Clostridia</taxon>
        <taxon>Lachnospirales</taxon>
        <taxon>Lachnospiraceae</taxon>
    </lineage>
</organism>